<keyword evidence="5" id="KW-0808">Transferase</keyword>
<dbReference type="GO" id="GO:0007165">
    <property type="term" value="P:signal transduction"/>
    <property type="evidence" value="ECO:0007669"/>
    <property type="project" value="InterPro"/>
</dbReference>
<keyword evidence="7 12" id="KW-0418">Kinase</keyword>
<dbReference type="Gene3D" id="6.10.340.10">
    <property type="match status" value="1"/>
</dbReference>
<dbReference type="InterPro" id="IPR005467">
    <property type="entry name" value="His_kinase_dom"/>
</dbReference>
<protein>
    <recommendedName>
        <fullName evidence="3">histidine kinase</fullName>
        <ecNumber evidence="3">2.7.13.3</ecNumber>
    </recommendedName>
</protein>
<dbReference type="PROSITE" id="PS50109">
    <property type="entry name" value="HIS_KIN"/>
    <property type="match status" value="1"/>
</dbReference>
<evidence type="ECO:0000256" key="1">
    <source>
        <dbReference type="ARBA" id="ARBA00000085"/>
    </source>
</evidence>
<evidence type="ECO:0000313" key="13">
    <source>
        <dbReference type="Proteomes" id="UP001155241"/>
    </source>
</evidence>
<name>A0A9X2FB86_9BACT</name>
<evidence type="ECO:0000256" key="2">
    <source>
        <dbReference type="ARBA" id="ARBA00004370"/>
    </source>
</evidence>
<proteinExistence type="predicted"/>
<dbReference type="EC" id="2.7.13.3" evidence="3"/>
<feature type="transmembrane region" description="Helical" evidence="9">
    <location>
        <begin position="154"/>
        <end position="181"/>
    </location>
</feature>
<dbReference type="InterPro" id="IPR036890">
    <property type="entry name" value="HATPase_C_sf"/>
</dbReference>
<evidence type="ECO:0000256" key="5">
    <source>
        <dbReference type="ARBA" id="ARBA00022679"/>
    </source>
</evidence>
<dbReference type="GO" id="GO:0004673">
    <property type="term" value="F:protein histidine kinase activity"/>
    <property type="evidence" value="ECO:0007669"/>
    <property type="project" value="UniProtKB-EC"/>
</dbReference>
<evidence type="ECO:0000259" key="11">
    <source>
        <dbReference type="PROSITE" id="PS50885"/>
    </source>
</evidence>
<accession>A0A9X2FB86</accession>
<evidence type="ECO:0000256" key="9">
    <source>
        <dbReference type="SAM" id="Phobius"/>
    </source>
</evidence>
<dbReference type="PROSITE" id="PS50885">
    <property type="entry name" value="HAMP"/>
    <property type="match status" value="1"/>
</dbReference>
<dbReference type="InterPro" id="IPR050980">
    <property type="entry name" value="2C_sensor_his_kinase"/>
</dbReference>
<dbReference type="PRINTS" id="PR00344">
    <property type="entry name" value="BCTRLSENSOR"/>
</dbReference>
<feature type="domain" description="HAMP" evidence="11">
    <location>
        <begin position="182"/>
        <end position="234"/>
    </location>
</feature>
<dbReference type="Gene3D" id="3.30.565.10">
    <property type="entry name" value="Histidine kinase-like ATPase, C-terminal domain"/>
    <property type="match status" value="1"/>
</dbReference>
<keyword evidence="9" id="KW-1133">Transmembrane helix</keyword>
<keyword evidence="9" id="KW-0472">Membrane</keyword>
<dbReference type="RefSeq" id="WP_252853161.1">
    <property type="nucleotide sequence ID" value="NZ_JAMXLR010000051.1"/>
</dbReference>
<comment type="subcellular location">
    <subcellularLocation>
        <location evidence="2">Membrane</location>
    </subcellularLocation>
</comment>
<comment type="caution">
    <text evidence="12">The sequence shown here is derived from an EMBL/GenBank/DDBJ whole genome shotgun (WGS) entry which is preliminary data.</text>
</comment>
<reference evidence="12" key="1">
    <citation type="submission" date="2022-06" db="EMBL/GenBank/DDBJ databases">
        <title>Aeoliella straminimaris, a novel planctomycete from sediments.</title>
        <authorList>
            <person name="Vitorino I.R."/>
            <person name="Lage O.M."/>
        </authorList>
    </citation>
    <scope>NUCLEOTIDE SEQUENCE</scope>
    <source>
        <strain evidence="12">ICT_H6.2</strain>
    </source>
</reference>
<evidence type="ECO:0000313" key="12">
    <source>
        <dbReference type="EMBL" id="MCO6045048.1"/>
    </source>
</evidence>
<dbReference type="InterPro" id="IPR003594">
    <property type="entry name" value="HATPase_dom"/>
</dbReference>
<keyword evidence="13" id="KW-1185">Reference proteome</keyword>
<feature type="domain" description="Histidine kinase" evidence="10">
    <location>
        <begin position="251"/>
        <end position="465"/>
    </location>
</feature>
<dbReference type="Proteomes" id="UP001155241">
    <property type="component" value="Unassembled WGS sequence"/>
</dbReference>
<organism evidence="12 13">
    <name type="scientific">Aeoliella straminimaris</name>
    <dbReference type="NCBI Taxonomy" id="2954799"/>
    <lineage>
        <taxon>Bacteria</taxon>
        <taxon>Pseudomonadati</taxon>
        <taxon>Planctomycetota</taxon>
        <taxon>Planctomycetia</taxon>
        <taxon>Pirellulales</taxon>
        <taxon>Lacipirellulaceae</taxon>
        <taxon>Aeoliella</taxon>
    </lineage>
</organism>
<dbReference type="SMART" id="SM00387">
    <property type="entry name" value="HATPase_c"/>
    <property type="match status" value="1"/>
</dbReference>
<dbReference type="PANTHER" id="PTHR44936:SF10">
    <property type="entry name" value="SENSOR PROTEIN RSTB"/>
    <property type="match status" value="1"/>
</dbReference>
<dbReference type="InterPro" id="IPR004358">
    <property type="entry name" value="Sig_transdc_His_kin-like_C"/>
</dbReference>
<evidence type="ECO:0000256" key="3">
    <source>
        <dbReference type="ARBA" id="ARBA00012438"/>
    </source>
</evidence>
<dbReference type="SMART" id="SM00304">
    <property type="entry name" value="HAMP"/>
    <property type="match status" value="1"/>
</dbReference>
<dbReference type="PANTHER" id="PTHR44936">
    <property type="entry name" value="SENSOR PROTEIN CREC"/>
    <property type="match status" value="1"/>
</dbReference>
<evidence type="ECO:0000256" key="4">
    <source>
        <dbReference type="ARBA" id="ARBA00022553"/>
    </source>
</evidence>
<dbReference type="AlphaFoldDB" id="A0A9X2FB86"/>
<keyword evidence="4" id="KW-0597">Phosphoprotein</keyword>
<sequence length="471" mass="50913">MRIPIRYQFMVPLVVVALASLAAISVVHAHLSTVRTRDRVERQLQGVAAVLTGSGFPLTEAVLQQMSDLASAEFVLTTETGNPVAASFSVPSESVDWPTTTPAAERAAELSLGSVIELDGSQYFHSSLELDDRRGGVSPQVLHILFPQDEFNTVWWAMFVPPLLIGLAAVVAVMLTTGLIAARINRVLQQLGREVRRLAEGDFSAVEVPNVNDETKDLAVAVNQTATRLAEYEAETRRTEQMRTLAILGSGLAHEMRNAATGCRMAVDLHCEVCSGTAAEDDSLEMARHQLSLMERRLQKFLRLGKQSVDGADADLDLAELVGEMVTLVRPSAKHAGVTLDWQVLGDYTMVHADGEQLSQAVMNLLLNAVDAAARQSAMGDGDAQVRVSLELDHEMLVLTVADSGEGPPDELAESLFEPFVSDKPEGVGLGLAVARQVAKNSGGSLEWSRSADETRFVLRLPSIARRVMNV</sequence>
<dbReference type="Pfam" id="PF00672">
    <property type="entry name" value="HAMP"/>
    <property type="match status" value="1"/>
</dbReference>
<keyword evidence="8" id="KW-0067">ATP-binding</keyword>
<dbReference type="GO" id="GO:0005524">
    <property type="term" value="F:ATP binding"/>
    <property type="evidence" value="ECO:0007669"/>
    <property type="project" value="UniProtKB-KW"/>
</dbReference>
<keyword evidence="9" id="KW-0812">Transmembrane</keyword>
<comment type="catalytic activity">
    <reaction evidence="1">
        <text>ATP + protein L-histidine = ADP + protein N-phospho-L-histidine.</text>
        <dbReference type="EC" id="2.7.13.3"/>
    </reaction>
</comment>
<dbReference type="SUPFAM" id="SSF55874">
    <property type="entry name" value="ATPase domain of HSP90 chaperone/DNA topoisomerase II/histidine kinase"/>
    <property type="match status" value="1"/>
</dbReference>
<keyword evidence="6" id="KW-0547">Nucleotide-binding</keyword>
<dbReference type="Pfam" id="PF02518">
    <property type="entry name" value="HATPase_c"/>
    <property type="match status" value="1"/>
</dbReference>
<evidence type="ECO:0000259" key="10">
    <source>
        <dbReference type="PROSITE" id="PS50109"/>
    </source>
</evidence>
<dbReference type="EMBL" id="JAMXLR010000051">
    <property type="protein sequence ID" value="MCO6045048.1"/>
    <property type="molecule type" value="Genomic_DNA"/>
</dbReference>
<evidence type="ECO:0000256" key="8">
    <source>
        <dbReference type="ARBA" id="ARBA00022840"/>
    </source>
</evidence>
<dbReference type="InterPro" id="IPR003660">
    <property type="entry name" value="HAMP_dom"/>
</dbReference>
<evidence type="ECO:0000256" key="6">
    <source>
        <dbReference type="ARBA" id="ARBA00022741"/>
    </source>
</evidence>
<dbReference type="CDD" id="cd06225">
    <property type="entry name" value="HAMP"/>
    <property type="match status" value="1"/>
</dbReference>
<dbReference type="GO" id="GO:0016020">
    <property type="term" value="C:membrane"/>
    <property type="evidence" value="ECO:0007669"/>
    <property type="project" value="UniProtKB-SubCell"/>
</dbReference>
<evidence type="ECO:0000256" key="7">
    <source>
        <dbReference type="ARBA" id="ARBA00022777"/>
    </source>
</evidence>
<gene>
    <name evidence="12" type="ORF">NG895_14150</name>
</gene>